<keyword evidence="2" id="KW-0863">Zinc-finger</keyword>
<name>A0A2V3DU35_9MICC</name>
<protein>
    <submittedName>
        <fullName evidence="7">Helicase</fullName>
    </submittedName>
</protein>
<feature type="compositionally biased region" description="Basic residues" evidence="3">
    <location>
        <begin position="250"/>
        <end position="259"/>
    </location>
</feature>
<dbReference type="SMART" id="SM00487">
    <property type="entry name" value="DEXDc"/>
    <property type="match status" value="1"/>
</dbReference>
<dbReference type="PROSITE" id="PS51192">
    <property type="entry name" value="HELICASE_ATP_BIND_1"/>
    <property type="match status" value="1"/>
</dbReference>
<dbReference type="GO" id="GO:0004386">
    <property type="term" value="F:helicase activity"/>
    <property type="evidence" value="ECO:0007669"/>
    <property type="project" value="UniProtKB-KW"/>
</dbReference>
<keyword evidence="8" id="KW-1185">Reference proteome</keyword>
<dbReference type="SUPFAM" id="SSF52540">
    <property type="entry name" value="P-loop containing nucleoside triphosphate hydrolases"/>
    <property type="match status" value="2"/>
</dbReference>
<dbReference type="Gene3D" id="3.40.50.10810">
    <property type="entry name" value="Tandem AAA-ATPase domain"/>
    <property type="match status" value="1"/>
</dbReference>
<reference evidence="7 8" key="1">
    <citation type="submission" date="2018-05" db="EMBL/GenBank/DDBJ databases">
        <title>Genetic diversity of glacier-inhabiting Cryobacterium bacteria in China and description of Cryobacterium mengkeensis sp. nov. and Arthrobacter glacialis sp. nov.</title>
        <authorList>
            <person name="Liu Q."/>
            <person name="Xin Y.-H."/>
        </authorList>
    </citation>
    <scope>NUCLEOTIDE SEQUENCE [LARGE SCALE GENOMIC DNA]</scope>
    <source>
        <strain evidence="7 8">GP3</strain>
    </source>
</reference>
<feature type="region of interest" description="Disordered" evidence="3">
    <location>
        <begin position="500"/>
        <end position="527"/>
    </location>
</feature>
<dbReference type="InterPro" id="IPR001650">
    <property type="entry name" value="Helicase_C-like"/>
</dbReference>
<dbReference type="InterPro" id="IPR000330">
    <property type="entry name" value="SNF2_N"/>
</dbReference>
<dbReference type="Proteomes" id="UP000246303">
    <property type="component" value="Unassembled WGS sequence"/>
</dbReference>
<dbReference type="GO" id="GO:0016787">
    <property type="term" value="F:hydrolase activity"/>
    <property type="evidence" value="ECO:0007669"/>
    <property type="project" value="UniProtKB-KW"/>
</dbReference>
<dbReference type="Pfam" id="PF00176">
    <property type="entry name" value="SNF2-rel_dom"/>
    <property type="match status" value="1"/>
</dbReference>
<dbReference type="PROSITE" id="PS50966">
    <property type="entry name" value="ZF_SWIM"/>
    <property type="match status" value="1"/>
</dbReference>
<dbReference type="InterPro" id="IPR049730">
    <property type="entry name" value="SNF2/RAD54-like_C"/>
</dbReference>
<keyword evidence="7" id="KW-0547">Nucleotide-binding</keyword>
<dbReference type="SMART" id="SM00490">
    <property type="entry name" value="HELICc"/>
    <property type="match status" value="1"/>
</dbReference>
<proteinExistence type="predicted"/>
<keyword evidence="2" id="KW-0862">Zinc</keyword>
<feature type="domain" description="Helicase C-terminal" evidence="6">
    <location>
        <begin position="1072"/>
        <end position="1223"/>
    </location>
</feature>
<evidence type="ECO:0000313" key="7">
    <source>
        <dbReference type="EMBL" id="PXA66454.1"/>
    </source>
</evidence>
<keyword evidence="1" id="KW-0378">Hydrolase</keyword>
<dbReference type="AlphaFoldDB" id="A0A2V3DU35"/>
<comment type="caution">
    <text evidence="7">The sequence shown here is derived from an EMBL/GenBank/DDBJ whole genome shotgun (WGS) entry which is preliminary data.</text>
</comment>
<evidence type="ECO:0000313" key="8">
    <source>
        <dbReference type="Proteomes" id="UP000246303"/>
    </source>
</evidence>
<evidence type="ECO:0000256" key="2">
    <source>
        <dbReference type="PROSITE-ProRule" id="PRU00325"/>
    </source>
</evidence>
<dbReference type="GO" id="GO:0005524">
    <property type="term" value="F:ATP binding"/>
    <property type="evidence" value="ECO:0007669"/>
    <property type="project" value="InterPro"/>
</dbReference>
<dbReference type="PROSITE" id="PS51194">
    <property type="entry name" value="HELICASE_CTER"/>
    <property type="match status" value="1"/>
</dbReference>
<keyword evidence="7" id="KW-0067">ATP-binding</keyword>
<evidence type="ECO:0000259" key="4">
    <source>
        <dbReference type="PROSITE" id="PS50966"/>
    </source>
</evidence>
<keyword evidence="7" id="KW-0347">Helicase</keyword>
<dbReference type="CDD" id="cd18793">
    <property type="entry name" value="SF2_C_SNF"/>
    <property type="match status" value="1"/>
</dbReference>
<dbReference type="PANTHER" id="PTHR10799">
    <property type="entry name" value="SNF2/RAD54 HELICASE FAMILY"/>
    <property type="match status" value="1"/>
</dbReference>
<dbReference type="InterPro" id="IPR027417">
    <property type="entry name" value="P-loop_NTPase"/>
</dbReference>
<dbReference type="InterPro" id="IPR014001">
    <property type="entry name" value="Helicase_ATP-bd"/>
</dbReference>
<dbReference type="InterPro" id="IPR038718">
    <property type="entry name" value="SNF2-like_sf"/>
</dbReference>
<accession>A0A2V3DU35</accession>
<feature type="domain" description="SWIM-type" evidence="4">
    <location>
        <begin position="104"/>
        <end position="143"/>
    </location>
</feature>
<dbReference type="OrthoDB" id="9760715at2"/>
<feature type="region of interest" description="Disordered" evidence="3">
    <location>
        <begin position="246"/>
        <end position="266"/>
    </location>
</feature>
<keyword evidence="2" id="KW-0479">Metal-binding</keyword>
<evidence type="ECO:0000259" key="5">
    <source>
        <dbReference type="PROSITE" id="PS51192"/>
    </source>
</evidence>
<dbReference type="Gene3D" id="3.40.50.300">
    <property type="entry name" value="P-loop containing nucleotide triphosphate hydrolases"/>
    <property type="match status" value="1"/>
</dbReference>
<dbReference type="InterPro" id="IPR007527">
    <property type="entry name" value="Znf_SWIM"/>
</dbReference>
<dbReference type="GO" id="GO:0008270">
    <property type="term" value="F:zinc ion binding"/>
    <property type="evidence" value="ECO:0007669"/>
    <property type="project" value="UniProtKB-KW"/>
</dbReference>
<evidence type="ECO:0000256" key="1">
    <source>
        <dbReference type="ARBA" id="ARBA00022801"/>
    </source>
</evidence>
<dbReference type="Pfam" id="PF00271">
    <property type="entry name" value="Helicase_C"/>
    <property type="match status" value="1"/>
</dbReference>
<dbReference type="EMBL" id="QHLZ01000003">
    <property type="protein sequence ID" value="PXA66454.1"/>
    <property type="molecule type" value="Genomic_DNA"/>
</dbReference>
<gene>
    <name evidence="7" type="ORF">CVS29_07205</name>
</gene>
<feature type="domain" description="Helicase ATP-binding" evidence="5">
    <location>
        <begin position="782"/>
        <end position="947"/>
    </location>
</feature>
<organism evidence="7 8">
    <name type="scientific">Arthrobacter psychrochitiniphilus</name>
    <dbReference type="NCBI Taxonomy" id="291045"/>
    <lineage>
        <taxon>Bacteria</taxon>
        <taxon>Bacillati</taxon>
        <taxon>Actinomycetota</taxon>
        <taxon>Actinomycetes</taxon>
        <taxon>Micrococcales</taxon>
        <taxon>Micrococcaceae</taxon>
        <taxon>Arthrobacter</taxon>
    </lineage>
</organism>
<evidence type="ECO:0000259" key="6">
    <source>
        <dbReference type="PROSITE" id="PS51194"/>
    </source>
</evidence>
<sequence>MRRIHPVTWRPALAPCHGPCHGAQRSGQGSRPGPKASGELTIVEVMDLSLIPYVEYAALRDLVGPAAVHRGLDYSSNGYVHNIAWVEERLQLQCRVSGSRGETYTTSASFADEPKGAVLTGGACSCPVGWNCKHVAALVFSSNFMLEETDPAGLPGTAIAPAAKRIATKKPATEQTGKVQALMPKTKKPVPVQPALWEQKLEAILHPPVVAAPSYWGRMQAVGAGETTSPLALQFELLEEPVDPYAARSSSRKKSKTGRVKTEQKPRVRLGVRPVMRNEANKWVVGKLAWDSMHQFYYMGGLNPEHKKWLQVFDSLFKTTRTGYGTGKWMCLDDYNSPLFWNLLAQAREIGLDFLTSRKSTTVTWAAEVDVSTEVISTDDGGIRLAAHANINGTVLDTAMMGTLGTPVHGIFWWTGGNEKTALTQRNIHFAPVKGAVGEALKLLIEGRSPVDIPAAARERFLTNYYPQLRHSMDLRSHDGSTGLPEIRDPELVLTAVHIPPVPATKPDRRRKGATQPASQSAKATGPAVELHWHWEYVVGQATTRYPMVHDGTGQRDDDFETRLLQNVVEALADFPAATRESFPHPPSMHPGSNEPVHLKDVAAARFSTEALPALAGLEQVRVDTTGSVPDYKELTGTPQIGISTRATGDGDWFDLGVTVALGGADIPFGELFLALASEEEHLMLPSGHYFSLDQPEFEQLRRLIEEARSLQEPGESLKISRYQGGLWEELKELATTAEQAQAWEKSVSGLLELQEVGAVPVPATLHASLRPYQQEGFNWLAFLHEHGLGGVLADDMGLGKTLQTLALITHAKATAPHGNSLPFLVVAPTSVVSNWEAEARRFAPSLTTTAVTDTLRKSGSDAAALVSGADVVITSYALFRLDNQAYASQAWAGLILDEAQFAKNHLTKANQLARTFPAPFKLAITGTPMENNLMELWSLFAITAPGLFPSPTHFADYYRKPVEKDGDAQRLAQLRRRIRPLIMRRTKDAVAKELPAKQEQVLELELAPRHRVIYQRHLQLERQKVMGLLGDMDKNRFAIFKSLTTLRMLSLDASLVDPKYASAPSSKLDVLFEQLEDVVAEGHRALIFSQFTSFLGKARERLDAAGIEYAYLDGKTRKRGEVIEGFKSGTAPVFLISLKSGGFGLNLTEADYCFLLDPWWNPATENQAVDRTHRIGQTKNVMVYRLVAKDTIEEKVMALKEKKAKLFTSVMDDDSMFSSAITSEDVRGLFDA</sequence>
<dbReference type="CDD" id="cd18012">
    <property type="entry name" value="DEXQc_arch_SWI2_SNF2"/>
    <property type="match status" value="1"/>
</dbReference>
<evidence type="ECO:0000256" key="3">
    <source>
        <dbReference type="SAM" id="MobiDB-lite"/>
    </source>
</evidence>